<gene>
    <name evidence="2" type="ORF">LFAB_05650</name>
</gene>
<dbReference type="Proteomes" id="UP000019247">
    <property type="component" value="Unassembled WGS sequence"/>
</dbReference>
<reference evidence="2 3" key="1">
    <citation type="journal article" date="2014" name="Genome Announc.">
        <title>Genome Sequence of Lactobacillus fabifermentans Strain T30PCM01, Isolated from Fermenting Grape Marc.</title>
        <authorList>
            <person name="Treu L."/>
            <person name="Vendramin V."/>
            <person name="Bovo B."/>
            <person name="Giacomini A."/>
            <person name="Corich V."/>
            <person name="Campanaro S."/>
        </authorList>
    </citation>
    <scope>NUCLEOTIDE SEQUENCE [LARGE SCALE GENOMIC DNA]</scope>
    <source>
        <strain evidence="2 3">T30PCM01</strain>
    </source>
</reference>
<keyword evidence="1" id="KW-0472">Membrane</keyword>
<evidence type="ECO:0000313" key="3">
    <source>
        <dbReference type="Proteomes" id="UP000019247"/>
    </source>
</evidence>
<accession>W6T8P2</accession>
<name>W6T8P2_9LACO</name>
<evidence type="ECO:0000313" key="2">
    <source>
        <dbReference type="EMBL" id="ETY74749.1"/>
    </source>
</evidence>
<protein>
    <submittedName>
        <fullName evidence="2">Uncharacterized protein</fullName>
    </submittedName>
</protein>
<dbReference type="EMBL" id="AWWK01000026">
    <property type="protein sequence ID" value="ETY74749.1"/>
    <property type="molecule type" value="Genomic_DNA"/>
</dbReference>
<dbReference type="AlphaFoldDB" id="W6T8P2"/>
<keyword evidence="1" id="KW-0812">Transmembrane</keyword>
<keyword evidence="1" id="KW-1133">Transmembrane helix</keyword>
<evidence type="ECO:0000256" key="1">
    <source>
        <dbReference type="SAM" id="Phobius"/>
    </source>
</evidence>
<sequence>MSLTTLVQLIFTGLVVTWIIRAIFIVVVLSIGLYYYRQHLKN</sequence>
<organism evidence="2 3">
    <name type="scientific">Lactiplantibacillus fabifermentans T30PCM01</name>
    <dbReference type="NCBI Taxonomy" id="1400520"/>
    <lineage>
        <taxon>Bacteria</taxon>
        <taxon>Bacillati</taxon>
        <taxon>Bacillota</taxon>
        <taxon>Bacilli</taxon>
        <taxon>Lactobacillales</taxon>
        <taxon>Lactobacillaceae</taxon>
        <taxon>Lactiplantibacillus</taxon>
    </lineage>
</organism>
<feature type="transmembrane region" description="Helical" evidence="1">
    <location>
        <begin position="6"/>
        <end position="36"/>
    </location>
</feature>
<dbReference type="PATRIC" id="fig|1400520.3.peg.1101"/>
<comment type="caution">
    <text evidence="2">The sequence shown here is derived from an EMBL/GenBank/DDBJ whole genome shotgun (WGS) entry which is preliminary data.</text>
</comment>
<proteinExistence type="predicted"/>
<dbReference type="HOGENOM" id="CLU_3253170_0_0_9"/>
<dbReference type="STRING" id="1400520.LFAB_05650"/>